<dbReference type="AlphaFoldDB" id="M2LH87"/>
<dbReference type="InterPro" id="IPR027417">
    <property type="entry name" value="P-loop_NTPase"/>
</dbReference>
<evidence type="ECO:0000313" key="2">
    <source>
        <dbReference type="EMBL" id="EMC93487.1"/>
    </source>
</evidence>
<dbReference type="EMBL" id="KB445560">
    <property type="protein sequence ID" value="EMC93487.1"/>
    <property type="molecule type" value="Genomic_DNA"/>
</dbReference>
<name>M2LH87_BAUPA</name>
<dbReference type="GeneID" id="19110156"/>
<dbReference type="KEGG" id="bcom:BAUCODRAFT_243051"/>
<organism evidence="2 3">
    <name type="scientific">Baudoinia panamericana (strain UAMH 10762)</name>
    <name type="common">Angels' share fungus</name>
    <name type="synonym">Baudoinia compniacensis (strain UAMH 10762)</name>
    <dbReference type="NCBI Taxonomy" id="717646"/>
    <lineage>
        <taxon>Eukaryota</taxon>
        <taxon>Fungi</taxon>
        <taxon>Dikarya</taxon>
        <taxon>Ascomycota</taxon>
        <taxon>Pezizomycotina</taxon>
        <taxon>Dothideomycetes</taxon>
        <taxon>Dothideomycetidae</taxon>
        <taxon>Mycosphaerellales</taxon>
        <taxon>Teratosphaeriaceae</taxon>
        <taxon>Baudoinia</taxon>
    </lineage>
</organism>
<dbReference type="RefSeq" id="XP_007679618.1">
    <property type="nucleotide sequence ID" value="XM_007681428.1"/>
</dbReference>
<gene>
    <name evidence="2" type="ORF">BAUCODRAFT_243051</name>
</gene>
<feature type="region of interest" description="Disordered" evidence="1">
    <location>
        <begin position="1"/>
        <end position="21"/>
    </location>
</feature>
<dbReference type="OrthoDB" id="6513042at2759"/>
<dbReference type="SUPFAM" id="SSF52540">
    <property type="entry name" value="P-loop containing nucleoside triphosphate hydrolases"/>
    <property type="match status" value="1"/>
</dbReference>
<keyword evidence="3" id="KW-1185">Reference proteome</keyword>
<dbReference type="HOGENOM" id="CLU_505238_0_0_1"/>
<dbReference type="Proteomes" id="UP000011761">
    <property type="component" value="Unassembled WGS sequence"/>
</dbReference>
<evidence type="ECO:0000256" key="1">
    <source>
        <dbReference type="SAM" id="MobiDB-lite"/>
    </source>
</evidence>
<feature type="compositionally biased region" description="Low complexity" evidence="1">
    <location>
        <begin position="1"/>
        <end position="15"/>
    </location>
</feature>
<protein>
    <submittedName>
        <fullName evidence="2">Uncharacterized protein</fullName>
    </submittedName>
</protein>
<accession>M2LH87</accession>
<sequence>MSSTTTSTDGTSATSVGDPPPYYKHLATIKDGITRNPGIRPARDLAVLYEYNDGRNDNALIRNLAGKVQPAVPCSLLLEDGRRFPLTIGSRDSFYELRLTHNTLLLAPTVRLECTFQSRDPPHASYLTLALEWHWHDYNGQSCSIKNYGQHAEDESVVEFYAGPPTPSEGFGWVGHTMPRLSPAEADLVETLRTICTTDVRRLYGFELRLKRMSITDITKLRKVWSLLPGGSGPPLPSFGAKLAFAPFLPRGLVYASTKEDMQKPYALTTGSVKHPWVTLECADSFRTISEAVLQLSYSVHIAEAEAKVALQLWAKPVQPHRYRLFAKGDFQVLGVKFSRFRRLGSDQDARYRLPNQLHSKMTLIVRGARELEVSGFLTENTTGILAHDAYFIITSESLVWLALDAKAAELTFSEAYYNVTFEPHYNSFTHTSQLATGYQLSRSKNKRWHPVLLNQGHDLIDCINLVDMPWVRPNVKATAERRLKLRVECNAEQLRVINGLERARGDLVLITGPAGTGKTLLHEALADYPTKTAFTSLY</sequence>
<evidence type="ECO:0000313" key="3">
    <source>
        <dbReference type="Proteomes" id="UP000011761"/>
    </source>
</evidence>
<proteinExistence type="predicted"/>
<reference evidence="2 3" key="1">
    <citation type="journal article" date="2012" name="PLoS Pathog.">
        <title>Diverse lifestyles and strategies of plant pathogenesis encoded in the genomes of eighteen Dothideomycetes fungi.</title>
        <authorList>
            <person name="Ohm R.A."/>
            <person name="Feau N."/>
            <person name="Henrissat B."/>
            <person name="Schoch C.L."/>
            <person name="Horwitz B.A."/>
            <person name="Barry K.W."/>
            <person name="Condon B.J."/>
            <person name="Copeland A.C."/>
            <person name="Dhillon B."/>
            <person name="Glaser F."/>
            <person name="Hesse C.N."/>
            <person name="Kosti I."/>
            <person name="LaButti K."/>
            <person name="Lindquist E.A."/>
            <person name="Lucas S."/>
            <person name="Salamov A.A."/>
            <person name="Bradshaw R.E."/>
            <person name="Ciuffetti L."/>
            <person name="Hamelin R.C."/>
            <person name="Kema G.H.J."/>
            <person name="Lawrence C."/>
            <person name="Scott J.A."/>
            <person name="Spatafora J.W."/>
            <person name="Turgeon B.G."/>
            <person name="de Wit P.J.G.M."/>
            <person name="Zhong S."/>
            <person name="Goodwin S.B."/>
            <person name="Grigoriev I.V."/>
        </authorList>
    </citation>
    <scope>NUCLEOTIDE SEQUENCE [LARGE SCALE GENOMIC DNA]</scope>
    <source>
        <strain evidence="2 3">UAMH 10762</strain>
    </source>
</reference>
<dbReference type="Gene3D" id="3.40.50.300">
    <property type="entry name" value="P-loop containing nucleotide triphosphate hydrolases"/>
    <property type="match status" value="1"/>
</dbReference>
<dbReference type="STRING" id="717646.M2LH87"/>